<evidence type="ECO:0000313" key="2">
    <source>
        <dbReference type="EMBL" id="KKH43581.1"/>
    </source>
</evidence>
<protein>
    <submittedName>
        <fullName evidence="2">Uncharacterized protein</fullName>
    </submittedName>
</protein>
<sequence length="87" mass="9980">MTQKQVHASVNLTIALPPEYFDILTTIDEMAIAKGITRSVMARELLAKVLDFTPKIERKLYVFKTEPKRVIQRVPRVSNAVQKKVKK</sequence>
<dbReference type="Proteomes" id="UP000467371">
    <property type="component" value="Chromosome"/>
</dbReference>
<accession>A0A0F8QLV1</accession>
<dbReference type="EMBL" id="JJQK01000293">
    <property type="protein sequence ID" value="KKH43581.1"/>
    <property type="molecule type" value="Genomic_DNA"/>
</dbReference>
<evidence type="ECO:0000313" key="6">
    <source>
        <dbReference type="Proteomes" id="UP000467371"/>
    </source>
</evidence>
<dbReference type="GeneID" id="44087407"/>
<proteinExistence type="predicted"/>
<evidence type="ECO:0000313" key="5">
    <source>
        <dbReference type="Proteomes" id="UP000034672"/>
    </source>
</evidence>
<gene>
    <name evidence="1" type="ORF">DU71_01335</name>
    <name evidence="2" type="ORF">DU72_00005</name>
    <name evidence="3" type="ORF">FQU78_09670</name>
</gene>
<dbReference type="EMBL" id="JJQI01000069">
    <property type="protein sequence ID" value="KKH38977.1"/>
    <property type="molecule type" value="Genomic_DNA"/>
</dbReference>
<reference evidence="3 6" key="2">
    <citation type="journal article" date="2020" name="Environ. Microbiol. Rep.">
        <title>Redox cycling of Fe(II) and Fe(III) in magnetite accelerates aceticlastic methanogenesis by Methanosarcina mazei.</title>
        <authorList>
            <person name="Wang H."/>
            <person name="Byrne J.M."/>
            <person name="Liu P."/>
            <person name="Liu J."/>
            <person name="Dong X."/>
            <person name="Lu Y."/>
        </authorList>
    </citation>
    <scope>NUCLEOTIDE SEQUENCE [LARGE SCALE GENOMIC DNA]</scope>
    <source>
        <strain evidence="6">zm-15</strain>
        <strain evidence="3">Zm-15</strain>
    </source>
</reference>
<name>A0A0F8QLV1_METMZ</name>
<evidence type="ECO:0000313" key="3">
    <source>
        <dbReference type="EMBL" id="QIB91271.1"/>
    </source>
</evidence>
<dbReference type="Proteomes" id="UP000034672">
    <property type="component" value="Unassembled WGS sequence"/>
</dbReference>
<reference evidence="4 5" key="1">
    <citation type="journal article" date="2015" name="ISME J.">
        <title>Genomic and phenotypic differentiation among Methanosarcina mazei populations from Columbia River sediment.</title>
        <authorList>
            <person name="Youngblut N.D."/>
            <person name="Wirth J.S."/>
            <person name="Henriksen J.R."/>
            <person name="Smith M."/>
            <person name="Simon H."/>
            <person name="Metcalf W.W."/>
            <person name="Whitaker R.J."/>
        </authorList>
    </citation>
    <scope>NUCLEOTIDE SEQUENCE [LARGE SCALE GENOMIC DNA]</scope>
    <source>
        <strain evidence="1 5">1.H.A.1A.4</strain>
        <strain evidence="2 4">1.H.A.2.1</strain>
    </source>
</reference>
<dbReference type="AlphaFoldDB" id="A0A0F8QLV1"/>
<organism evidence="2 4">
    <name type="scientific">Methanosarcina mazei</name>
    <name type="common">Methanosarcina frisia</name>
    <dbReference type="NCBI Taxonomy" id="2209"/>
    <lineage>
        <taxon>Archaea</taxon>
        <taxon>Methanobacteriati</taxon>
        <taxon>Methanobacteriota</taxon>
        <taxon>Stenosarchaea group</taxon>
        <taxon>Methanomicrobia</taxon>
        <taxon>Methanosarcinales</taxon>
        <taxon>Methanosarcinaceae</taxon>
        <taxon>Methanosarcina</taxon>
    </lineage>
</organism>
<dbReference type="EMBL" id="CP042908">
    <property type="protein sequence ID" value="QIB91271.1"/>
    <property type="molecule type" value="Genomic_DNA"/>
</dbReference>
<dbReference type="PATRIC" id="fig|2209.52.peg.291"/>
<dbReference type="Proteomes" id="UP000034259">
    <property type="component" value="Unassembled WGS sequence"/>
</dbReference>
<evidence type="ECO:0000313" key="1">
    <source>
        <dbReference type="EMBL" id="KKH38977.1"/>
    </source>
</evidence>
<dbReference type="RefSeq" id="WP_048049107.1">
    <property type="nucleotide sequence ID" value="NZ_CP042908.1"/>
</dbReference>
<evidence type="ECO:0000313" key="4">
    <source>
        <dbReference type="Proteomes" id="UP000034259"/>
    </source>
</evidence>